<evidence type="ECO:0000313" key="1">
    <source>
        <dbReference type="EMBL" id="MBP3958549.1"/>
    </source>
</evidence>
<dbReference type="Proteomes" id="UP000676565">
    <property type="component" value="Unassembled WGS sequence"/>
</dbReference>
<reference evidence="1 2" key="1">
    <citation type="submission" date="2021-04" db="EMBL/GenBank/DDBJ databases">
        <authorList>
            <person name="Ivanova A."/>
        </authorList>
    </citation>
    <scope>NUCLEOTIDE SEQUENCE [LARGE SCALE GENOMIC DNA]</scope>
    <source>
        <strain evidence="1 2">G18</strain>
    </source>
</reference>
<gene>
    <name evidence="1" type="ORF">J8F10_25145</name>
</gene>
<dbReference type="RefSeq" id="WP_210658630.1">
    <property type="nucleotide sequence ID" value="NZ_JAGKQQ010000001.1"/>
</dbReference>
<name>A0ABS5BXX3_9BACT</name>
<proteinExistence type="predicted"/>
<dbReference type="EMBL" id="JAGKQQ010000001">
    <property type="protein sequence ID" value="MBP3958549.1"/>
    <property type="molecule type" value="Genomic_DNA"/>
</dbReference>
<protein>
    <submittedName>
        <fullName evidence="1">Uncharacterized protein</fullName>
    </submittedName>
</protein>
<accession>A0ABS5BXX3</accession>
<comment type="caution">
    <text evidence="1">The sequence shown here is derived from an EMBL/GenBank/DDBJ whole genome shotgun (WGS) entry which is preliminary data.</text>
</comment>
<evidence type="ECO:0000313" key="2">
    <source>
        <dbReference type="Proteomes" id="UP000676565"/>
    </source>
</evidence>
<keyword evidence="2" id="KW-1185">Reference proteome</keyword>
<organism evidence="1 2">
    <name type="scientific">Gemmata palustris</name>
    <dbReference type="NCBI Taxonomy" id="2822762"/>
    <lineage>
        <taxon>Bacteria</taxon>
        <taxon>Pseudomonadati</taxon>
        <taxon>Planctomycetota</taxon>
        <taxon>Planctomycetia</taxon>
        <taxon>Gemmatales</taxon>
        <taxon>Gemmataceae</taxon>
        <taxon>Gemmata</taxon>
    </lineage>
</organism>
<sequence>MSSSDRQPKLIHVRRPLKRITVNMEPTVPLDGPVTEGPLIRVGHPLKRGTLSFEPVPQVVTILELPLIGGEKGEHALAVLHSIVQKVNEIEALRGRAGVWVDGVRSGVREGKVEIVLAPNDPTHAVETCKRVADYLFAAARQTPGVVVKVFAADQPETPVYELAA</sequence>